<dbReference type="GeneID" id="98119182"/>
<dbReference type="EMBL" id="JABSNW010000005">
    <property type="protein sequence ID" value="KAL2887449.1"/>
    <property type="molecule type" value="Genomic_DNA"/>
</dbReference>
<sequence length="138" mass="15694">MRFDRAYNWRRALCEDPIIIDAWFQLVANMKAKYSVLDADFYNFDEIGFMMGMISSAMVVTGTKRRGKAKVAKPDNREWVTVIQGVNAEGWVIPLFIVVTGSDHLGNWYTERNIPLSCPGSLNLMEMDGRIIQLTLNG</sequence>
<comment type="caution">
    <text evidence="1">The sequence shown here is derived from an EMBL/GenBank/DDBJ whole genome shotgun (WGS) entry which is preliminary data.</text>
</comment>
<evidence type="ECO:0008006" key="3">
    <source>
        <dbReference type="Google" id="ProtNLM"/>
    </source>
</evidence>
<organism evidence="1 2">
    <name type="scientific">Ceratocystis lukuohia</name>
    <dbReference type="NCBI Taxonomy" id="2019550"/>
    <lineage>
        <taxon>Eukaryota</taxon>
        <taxon>Fungi</taxon>
        <taxon>Dikarya</taxon>
        <taxon>Ascomycota</taxon>
        <taxon>Pezizomycotina</taxon>
        <taxon>Sordariomycetes</taxon>
        <taxon>Hypocreomycetidae</taxon>
        <taxon>Microascales</taxon>
        <taxon>Ceratocystidaceae</taxon>
        <taxon>Ceratocystis</taxon>
    </lineage>
</organism>
<proteinExistence type="predicted"/>
<name>A0ABR4MGU8_9PEZI</name>
<evidence type="ECO:0000313" key="1">
    <source>
        <dbReference type="EMBL" id="KAL2887449.1"/>
    </source>
</evidence>
<keyword evidence="2" id="KW-1185">Reference proteome</keyword>
<reference evidence="1 2" key="1">
    <citation type="submission" date="2020-05" db="EMBL/GenBank/DDBJ databases">
        <title>Ceratocystis lukuohia genome.</title>
        <authorList>
            <person name="Harrington T.C."/>
            <person name="Kim K."/>
            <person name="Mayers C.G."/>
        </authorList>
    </citation>
    <scope>NUCLEOTIDE SEQUENCE [LARGE SCALE GENOMIC DNA]</scope>
    <source>
        <strain evidence="1 2">C4212</strain>
    </source>
</reference>
<protein>
    <recommendedName>
        <fullName evidence="3">DDE-1 domain-containing protein</fullName>
    </recommendedName>
</protein>
<dbReference type="Proteomes" id="UP001610728">
    <property type="component" value="Unassembled WGS sequence"/>
</dbReference>
<evidence type="ECO:0000313" key="2">
    <source>
        <dbReference type="Proteomes" id="UP001610728"/>
    </source>
</evidence>
<dbReference type="RefSeq" id="XP_070858629.1">
    <property type="nucleotide sequence ID" value="XM_071000943.1"/>
</dbReference>
<gene>
    <name evidence="1" type="ORF">HOO65_050570</name>
</gene>
<accession>A0ABR4MGU8</accession>